<evidence type="ECO:0000313" key="7">
    <source>
        <dbReference type="Proteomes" id="UP000218022"/>
    </source>
</evidence>
<comment type="caution">
    <text evidence="6">The sequence shown here is derived from an EMBL/GenBank/DDBJ whole genome shotgun (WGS) entry which is preliminary data.</text>
</comment>
<dbReference type="PROSITE" id="PS50893">
    <property type="entry name" value="ABC_TRANSPORTER_2"/>
    <property type="match status" value="1"/>
</dbReference>
<keyword evidence="3" id="KW-0547">Nucleotide-binding</keyword>
<dbReference type="InterPro" id="IPR027417">
    <property type="entry name" value="P-loop_NTPase"/>
</dbReference>
<keyword evidence="1" id="KW-1003">Cell membrane</keyword>
<evidence type="ECO:0000256" key="4">
    <source>
        <dbReference type="ARBA" id="ARBA00022840"/>
    </source>
</evidence>
<dbReference type="GO" id="GO:0005524">
    <property type="term" value="F:ATP binding"/>
    <property type="evidence" value="ECO:0007669"/>
    <property type="project" value="UniProtKB-KW"/>
</dbReference>
<accession>A0A2A4F175</accession>
<evidence type="ECO:0000256" key="3">
    <source>
        <dbReference type="ARBA" id="ARBA00022741"/>
    </source>
</evidence>
<reference evidence="6 7" key="1">
    <citation type="submission" date="2017-01" db="EMBL/GenBank/DDBJ databases">
        <title>Whole-Genome Shotgun Sequencing of Two beta-Proteobacterial Species in Search of the Bulgecin Biosynthetic Cluster.</title>
        <authorList>
            <person name="Horsman M.E."/>
            <person name="Marous D.R."/>
            <person name="Li R."/>
            <person name="Oliver R.A."/>
            <person name="Byun B."/>
            <person name="Emrich S.J."/>
            <person name="Boggess B."/>
            <person name="Townsend C.A."/>
            <person name="Mobashery S."/>
        </authorList>
    </citation>
    <scope>NUCLEOTIDE SEQUENCE [LARGE SCALE GENOMIC DNA]</scope>
    <source>
        <strain evidence="6 7">ATCC 31363</strain>
    </source>
</reference>
<evidence type="ECO:0000256" key="1">
    <source>
        <dbReference type="ARBA" id="ARBA00022475"/>
    </source>
</evidence>
<dbReference type="EMBL" id="MTZV01000003">
    <property type="protein sequence ID" value="PCE26707.1"/>
    <property type="molecule type" value="Genomic_DNA"/>
</dbReference>
<evidence type="ECO:0000313" key="6">
    <source>
        <dbReference type="EMBL" id="PCE26707.1"/>
    </source>
</evidence>
<dbReference type="Proteomes" id="UP000218022">
    <property type="component" value="Unassembled WGS sequence"/>
</dbReference>
<dbReference type="RefSeq" id="WP_096718717.1">
    <property type="nucleotide sequence ID" value="NZ_MTZV01000003.1"/>
</dbReference>
<dbReference type="Gene3D" id="3.40.50.300">
    <property type="entry name" value="P-loop containing nucleotide triphosphate hydrolases"/>
    <property type="match status" value="1"/>
</dbReference>
<name>A0A2A4F175_9BURK</name>
<evidence type="ECO:0000256" key="2">
    <source>
        <dbReference type="ARBA" id="ARBA00022519"/>
    </source>
</evidence>
<dbReference type="GO" id="GO:0016887">
    <property type="term" value="F:ATP hydrolysis activity"/>
    <property type="evidence" value="ECO:0007669"/>
    <property type="project" value="InterPro"/>
</dbReference>
<keyword evidence="4 6" id="KW-0067">ATP-binding</keyword>
<protein>
    <submittedName>
        <fullName evidence="6">ABC transporter ATP-binding protein</fullName>
    </submittedName>
</protein>
<dbReference type="PANTHER" id="PTHR43119">
    <property type="entry name" value="ABC TRANSPORT PROTEIN ATP-BINDING COMPONENT-RELATED"/>
    <property type="match status" value="1"/>
</dbReference>
<organism evidence="6 7">
    <name type="scientific">Paraburkholderia acidicola</name>
    <dbReference type="NCBI Taxonomy" id="1912599"/>
    <lineage>
        <taxon>Bacteria</taxon>
        <taxon>Pseudomonadati</taxon>
        <taxon>Pseudomonadota</taxon>
        <taxon>Betaproteobacteria</taxon>
        <taxon>Burkholderiales</taxon>
        <taxon>Burkholderiaceae</taxon>
        <taxon>Paraburkholderia</taxon>
    </lineage>
</organism>
<dbReference type="SMART" id="SM00382">
    <property type="entry name" value="AAA"/>
    <property type="match status" value="1"/>
</dbReference>
<dbReference type="InterPro" id="IPR003593">
    <property type="entry name" value="AAA+_ATPase"/>
</dbReference>
<keyword evidence="2" id="KW-0997">Cell inner membrane</keyword>
<feature type="domain" description="ABC transporter" evidence="5">
    <location>
        <begin position="8"/>
        <end position="237"/>
    </location>
</feature>
<dbReference type="InterPro" id="IPR003439">
    <property type="entry name" value="ABC_transporter-like_ATP-bd"/>
</dbReference>
<dbReference type="PANTHER" id="PTHR43119:SF1">
    <property type="entry name" value="ABC TRANSPORTER DOMAIN-CONTAINING PROTEIN"/>
    <property type="match status" value="1"/>
</dbReference>
<dbReference type="OrthoDB" id="4408248at2"/>
<dbReference type="Pfam" id="PF00005">
    <property type="entry name" value="ABC_tran"/>
    <property type="match status" value="1"/>
</dbReference>
<proteinExistence type="predicted"/>
<dbReference type="SUPFAM" id="SSF52540">
    <property type="entry name" value="P-loop containing nucleoside triphosphate hydrolases"/>
    <property type="match status" value="1"/>
</dbReference>
<keyword evidence="2" id="KW-0472">Membrane</keyword>
<evidence type="ECO:0000259" key="5">
    <source>
        <dbReference type="PROSITE" id="PS50893"/>
    </source>
</evidence>
<sequence length="237" mass="26067">MTSAFPLVAATDIARRDPQHGRWLLHPARLALHGGERLSITGPSGSGKSVFLRALALLDPLDGGHVEWRGKRVARPAIPRYRRSIAYIRQRPALLDGTVEDNLRYPFTLRAYRDLQFERERVASLAAQAGRDSDFLDRRASELSGGEAQIAALIRVLQLDPDVLLLDEPTASLDPASSHAIEGLIGAWFDAGAARASIWVSHDPAQAERMSERHLTMQAGVLDEAPQASLDRENTTR</sequence>
<dbReference type="AlphaFoldDB" id="A0A2A4F175"/>
<gene>
    <name evidence="6" type="ORF">BWP39_07910</name>
</gene>